<sequence length="243" mass="25811">MTGLAALRGDFHIHSVFSDDAVSTLAENLEAAEARGLARVRFIDHVRQSTSWVPDFVAAVGSLAVPSSIELFTGVEAKLVDTRGTIDVPDDLVGVGAIVIADHQFPAADGPWSPGETRERIAAGLSPDAVIEQFVDASVAAMTEFEHRHPGLDAQLAHWFSILPKVGLSEEQLTDEQLERWARAAADTGTAIEVNEKWACPGPRAIRAALATGAPIVAATDSHDSSEVGRYDRVAAILEEATA</sequence>
<reference evidence="1 2" key="1">
    <citation type="submission" date="2023-07" db="EMBL/GenBank/DDBJ databases">
        <title>Protaetiibacter sp. nov WY-16 isolated from soil.</title>
        <authorList>
            <person name="Liu B."/>
            <person name="Wan Y."/>
        </authorList>
    </citation>
    <scope>NUCLEOTIDE SEQUENCE [LARGE SCALE GENOMIC DNA]</scope>
    <source>
        <strain evidence="1 2">WY-16</strain>
    </source>
</reference>
<dbReference type="InterPro" id="IPR016195">
    <property type="entry name" value="Pol/histidinol_Pase-like"/>
</dbReference>
<dbReference type="EMBL" id="JAUQUB010000001">
    <property type="protein sequence ID" value="MDO7881370.1"/>
    <property type="molecule type" value="Genomic_DNA"/>
</dbReference>
<name>A0ABT9BK23_9MICO</name>
<keyword evidence="2" id="KW-1185">Reference proteome</keyword>
<gene>
    <name evidence="1" type="ORF">Q5716_03925</name>
</gene>
<dbReference type="PANTHER" id="PTHR36928">
    <property type="entry name" value="PHOSPHATASE YCDX-RELATED"/>
    <property type="match status" value="1"/>
</dbReference>
<organism evidence="1 2">
    <name type="scientific">Antiquaquibacter soli</name>
    <dbReference type="NCBI Taxonomy" id="3064523"/>
    <lineage>
        <taxon>Bacteria</taxon>
        <taxon>Bacillati</taxon>
        <taxon>Actinomycetota</taxon>
        <taxon>Actinomycetes</taxon>
        <taxon>Micrococcales</taxon>
        <taxon>Microbacteriaceae</taxon>
        <taxon>Antiquaquibacter</taxon>
    </lineage>
</organism>
<dbReference type="Proteomes" id="UP001241072">
    <property type="component" value="Unassembled WGS sequence"/>
</dbReference>
<dbReference type="PANTHER" id="PTHR36928:SF1">
    <property type="entry name" value="PHOSPHATASE YCDX-RELATED"/>
    <property type="match status" value="1"/>
</dbReference>
<dbReference type="RefSeq" id="WP_305001780.1">
    <property type="nucleotide sequence ID" value="NZ_JAUQUB010000001.1"/>
</dbReference>
<proteinExistence type="predicted"/>
<accession>A0ABT9BK23</accession>
<evidence type="ECO:0000313" key="2">
    <source>
        <dbReference type="Proteomes" id="UP001241072"/>
    </source>
</evidence>
<protein>
    <submittedName>
        <fullName evidence="1">PHP domain-containing protein</fullName>
    </submittedName>
</protein>
<dbReference type="InterPro" id="IPR050243">
    <property type="entry name" value="PHP_phosphatase"/>
</dbReference>
<dbReference type="Gene3D" id="3.20.20.140">
    <property type="entry name" value="Metal-dependent hydrolases"/>
    <property type="match status" value="1"/>
</dbReference>
<dbReference type="SUPFAM" id="SSF89550">
    <property type="entry name" value="PHP domain-like"/>
    <property type="match status" value="1"/>
</dbReference>
<comment type="caution">
    <text evidence="1">The sequence shown here is derived from an EMBL/GenBank/DDBJ whole genome shotgun (WGS) entry which is preliminary data.</text>
</comment>
<evidence type="ECO:0000313" key="1">
    <source>
        <dbReference type="EMBL" id="MDO7881370.1"/>
    </source>
</evidence>